<feature type="domain" description="RIN4 pathogenic type III effector avirulence factor Avr cleavage site" evidence="2">
    <location>
        <begin position="89"/>
        <end position="114"/>
    </location>
</feature>
<sequence length="361" mass="40215">MVRTPLQQSSLGLVDPAALVKKDLTEDVNMLYDLANLVAIAFSFIVLRYFLRSNLNSESTQTKNSTGDLLLLLLPSQGPVNPPLSVMAKSSHVPKFGDWENDDNVPYTDYFENALKHKSGVKMNPNDPEENPEAFMAYNTRRAEKNTNINNITQPHNNNDNYHMIKGVKHLADRRSDKRINSAHQNVMGSYKSNTTTSESLSDDQESSSAYSLLDNRRARISRRKKSDGLAQGISSNGLPQLAQEHTSHTHTSGSNIVKHSSSTHNAHHRATSSIPKFGAWDEADPRSGEGFTAIFEKVKEEKKIASTNFPAAAAAPHQPYDHTNSRTKHGRYVLLPLFEEKRMILTIYGFAFASQYGEDG</sequence>
<name>A0A978VZZ5_ZIZJJ</name>
<protein>
    <recommendedName>
        <fullName evidence="2">RIN4 pathogenic type III effector avirulence factor Avr cleavage site domain-containing protein</fullName>
    </recommendedName>
</protein>
<dbReference type="InterPro" id="IPR040387">
    <property type="entry name" value="RIN4/NOI4"/>
</dbReference>
<dbReference type="InterPro" id="IPR008700">
    <property type="entry name" value="TypeIII_avirulence_cleave"/>
</dbReference>
<evidence type="ECO:0000313" key="3">
    <source>
        <dbReference type="EMBL" id="KAH7545279.1"/>
    </source>
</evidence>
<dbReference type="AlphaFoldDB" id="A0A978VZZ5"/>
<evidence type="ECO:0000313" key="4">
    <source>
        <dbReference type="Proteomes" id="UP000813462"/>
    </source>
</evidence>
<evidence type="ECO:0000256" key="1">
    <source>
        <dbReference type="SAM" id="MobiDB-lite"/>
    </source>
</evidence>
<comment type="caution">
    <text evidence="3">The sequence shown here is derived from an EMBL/GenBank/DDBJ whole genome shotgun (WGS) entry which is preliminary data.</text>
</comment>
<dbReference type="GO" id="GO:0005886">
    <property type="term" value="C:plasma membrane"/>
    <property type="evidence" value="ECO:0007669"/>
    <property type="project" value="TreeGrafter"/>
</dbReference>
<proteinExistence type="predicted"/>
<accession>A0A978VZZ5</accession>
<dbReference type="EMBL" id="JAEACU010000001">
    <property type="protein sequence ID" value="KAH7545279.1"/>
    <property type="molecule type" value="Genomic_DNA"/>
</dbReference>
<feature type="compositionally biased region" description="Polar residues" evidence="1">
    <location>
        <begin position="250"/>
        <end position="265"/>
    </location>
</feature>
<dbReference type="PANTHER" id="PTHR33159:SF49">
    <property type="entry name" value="RPM1-INTERACTING PROTEIN 4"/>
    <property type="match status" value="1"/>
</dbReference>
<gene>
    <name evidence="3" type="ORF">FEM48_Zijuj01G0076800</name>
</gene>
<dbReference type="Proteomes" id="UP000813462">
    <property type="component" value="Unassembled WGS sequence"/>
</dbReference>
<feature type="region of interest" description="Disordered" evidence="1">
    <location>
        <begin position="183"/>
        <end position="282"/>
    </location>
</feature>
<feature type="domain" description="RIN4 pathogenic type III effector avirulence factor Avr cleavage site" evidence="2">
    <location>
        <begin position="272"/>
        <end position="304"/>
    </location>
</feature>
<evidence type="ECO:0000259" key="2">
    <source>
        <dbReference type="Pfam" id="PF05627"/>
    </source>
</evidence>
<feature type="compositionally biased region" description="Polar residues" evidence="1">
    <location>
        <begin position="183"/>
        <end position="197"/>
    </location>
</feature>
<organism evidence="3 4">
    <name type="scientific">Ziziphus jujuba var. spinosa</name>
    <dbReference type="NCBI Taxonomy" id="714518"/>
    <lineage>
        <taxon>Eukaryota</taxon>
        <taxon>Viridiplantae</taxon>
        <taxon>Streptophyta</taxon>
        <taxon>Embryophyta</taxon>
        <taxon>Tracheophyta</taxon>
        <taxon>Spermatophyta</taxon>
        <taxon>Magnoliopsida</taxon>
        <taxon>eudicotyledons</taxon>
        <taxon>Gunneridae</taxon>
        <taxon>Pentapetalae</taxon>
        <taxon>rosids</taxon>
        <taxon>fabids</taxon>
        <taxon>Rosales</taxon>
        <taxon>Rhamnaceae</taxon>
        <taxon>Paliureae</taxon>
        <taxon>Ziziphus</taxon>
    </lineage>
</organism>
<dbReference type="Pfam" id="PF05627">
    <property type="entry name" value="AvrRpt-cleavage"/>
    <property type="match status" value="2"/>
</dbReference>
<dbReference type="PANTHER" id="PTHR33159">
    <property type="entry name" value="RPM1-INTERACTING PROTEIN 4 (RIN4) FAMILY PROTEIN"/>
    <property type="match status" value="1"/>
</dbReference>
<reference evidence="3" key="1">
    <citation type="journal article" date="2021" name="Front. Plant Sci.">
        <title>Chromosome-Scale Genome Assembly for Chinese Sour Jujube and Insights Into Its Genome Evolution and Domestication Signature.</title>
        <authorList>
            <person name="Shen L.-Y."/>
            <person name="Luo H."/>
            <person name="Wang X.-L."/>
            <person name="Wang X.-M."/>
            <person name="Qiu X.-J."/>
            <person name="Liu H."/>
            <person name="Zhou S.-S."/>
            <person name="Jia K.-H."/>
            <person name="Nie S."/>
            <person name="Bao Y.-T."/>
            <person name="Zhang R.-G."/>
            <person name="Yun Q.-Z."/>
            <person name="Chai Y.-H."/>
            <person name="Lu J.-Y."/>
            <person name="Li Y."/>
            <person name="Zhao S.-W."/>
            <person name="Mao J.-F."/>
            <person name="Jia S.-G."/>
            <person name="Mao Y.-M."/>
        </authorList>
    </citation>
    <scope>NUCLEOTIDE SEQUENCE</scope>
    <source>
        <strain evidence="3">AT0</strain>
        <tissue evidence="3">Leaf</tissue>
    </source>
</reference>